<name>A0AAD9IV78_9ANNE</name>
<dbReference type="EMBL" id="JAODUP010001121">
    <property type="protein sequence ID" value="KAK2141319.1"/>
    <property type="molecule type" value="Genomic_DNA"/>
</dbReference>
<organism evidence="1 2">
    <name type="scientific">Paralvinella palmiformis</name>
    <dbReference type="NCBI Taxonomy" id="53620"/>
    <lineage>
        <taxon>Eukaryota</taxon>
        <taxon>Metazoa</taxon>
        <taxon>Spiralia</taxon>
        <taxon>Lophotrochozoa</taxon>
        <taxon>Annelida</taxon>
        <taxon>Polychaeta</taxon>
        <taxon>Sedentaria</taxon>
        <taxon>Canalipalpata</taxon>
        <taxon>Terebellida</taxon>
        <taxon>Terebelliformia</taxon>
        <taxon>Alvinellidae</taxon>
        <taxon>Paralvinella</taxon>
    </lineage>
</organism>
<sequence length="137" mass="15856">MRLYFSQNRCQWSFLNVGPHGNPHKYFRVIDFDRFPGKISQRGWKCVASCRGVINSFPHEIRQKKKNAVYATVRELEEDTKYVVDTELCSDASEPNYKLTYHFSASNNQPLATLEIDEDFYTSNKDQMSGLCIDNSG</sequence>
<protein>
    <submittedName>
        <fullName evidence="1">Uncharacterized protein</fullName>
    </submittedName>
</protein>
<evidence type="ECO:0000313" key="1">
    <source>
        <dbReference type="EMBL" id="KAK2141319.1"/>
    </source>
</evidence>
<accession>A0AAD9IV78</accession>
<dbReference type="Proteomes" id="UP001208570">
    <property type="component" value="Unassembled WGS sequence"/>
</dbReference>
<proteinExistence type="predicted"/>
<reference evidence="1" key="1">
    <citation type="journal article" date="2023" name="Mol. Biol. Evol.">
        <title>Third-Generation Sequencing Reveals the Adaptive Role of the Epigenome in Three Deep-Sea Polychaetes.</title>
        <authorList>
            <person name="Perez M."/>
            <person name="Aroh O."/>
            <person name="Sun Y."/>
            <person name="Lan Y."/>
            <person name="Juniper S.K."/>
            <person name="Young C.R."/>
            <person name="Angers B."/>
            <person name="Qian P.Y."/>
        </authorList>
    </citation>
    <scope>NUCLEOTIDE SEQUENCE</scope>
    <source>
        <strain evidence="1">P08H-3</strain>
    </source>
</reference>
<keyword evidence="2" id="KW-1185">Reference proteome</keyword>
<evidence type="ECO:0000313" key="2">
    <source>
        <dbReference type="Proteomes" id="UP001208570"/>
    </source>
</evidence>
<gene>
    <name evidence="1" type="ORF">LSH36_1121g00035</name>
</gene>
<dbReference type="AlphaFoldDB" id="A0AAD9IV78"/>
<comment type="caution">
    <text evidence="1">The sequence shown here is derived from an EMBL/GenBank/DDBJ whole genome shotgun (WGS) entry which is preliminary data.</text>
</comment>